<protein>
    <submittedName>
        <fullName evidence="5">ABC transporter ATP-binding protein</fullName>
    </submittedName>
</protein>
<keyword evidence="1" id="KW-0813">Transport</keyword>
<dbReference type="GO" id="GO:0005524">
    <property type="term" value="F:ATP binding"/>
    <property type="evidence" value="ECO:0007669"/>
    <property type="project" value="UniProtKB-KW"/>
</dbReference>
<keyword evidence="6" id="KW-1185">Reference proteome</keyword>
<evidence type="ECO:0000256" key="3">
    <source>
        <dbReference type="ARBA" id="ARBA00022840"/>
    </source>
</evidence>
<dbReference type="EMBL" id="BAAACX010000002">
    <property type="protein sequence ID" value="GAA0373809.1"/>
    <property type="molecule type" value="Genomic_DNA"/>
</dbReference>
<dbReference type="InterPro" id="IPR017871">
    <property type="entry name" value="ABC_transporter-like_CS"/>
</dbReference>
<sequence length="301" mass="34230">MTESMAIEFRGAVKERRRHSIGPINLNIPQGYIVALVGSNGSGKSTMMNMMLQTIRPDQGSIRWYGETFSSGLPLTLRQKIGYVPEVSIAEESHLTADALAEFRSHWYPSWDGARLEELMQRFRVPRNERLNRMSKGERRKFEIAAVLAARPKLLLLDEPSSGLDPFAWGDMIDELQACMENEDVTIVLSTHIVDEVKRLADYIILVDEGRILGMAEKDSLYGSWKELWVQGDLEALGKMPGVVRCDPDGPSLTRITVRDNEQWNKYLADVDIHVVKSRALELEEILRLWIEGHKPEELLV</sequence>
<evidence type="ECO:0000256" key="2">
    <source>
        <dbReference type="ARBA" id="ARBA00022741"/>
    </source>
</evidence>
<evidence type="ECO:0000259" key="4">
    <source>
        <dbReference type="PROSITE" id="PS50893"/>
    </source>
</evidence>
<evidence type="ECO:0000313" key="5">
    <source>
        <dbReference type="EMBL" id="GAA0373809.1"/>
    </source>
</evidence>
<dbReference type="RefSeq" id="WP_343856022.1">
    <property type="nucleotide sequence ID" value="NZ_BAAACX010000002.1"/>
</dbReference>
<feature type="domain" description="ABC transporter" evidence="4">
    <location>
        <begin position="2"/>
        <end position="234"/>
    </location>
</feature>
<comment type="caution">
    <text evidence="5">The sequence shown here is derived from an EMBL/GenBank/DDBJ whole genome shotgun (WGS) entry which is preliminary data.</text>
</comment>
<dbReference type="CDD" id="cd03230">
    <property type="entry name" value="ABC_DR_subfamily_A"/>
    <property type="match status" value="1"/>
</dbReference>
<dbReference type="PROSITE" id="PS50893">
    <property type="entry name" value="ABC_TRANSPORTER_2"/>
    <property type="match status" value="1"/>
</dbReference>
<dbReference type="InterPro" id="IPR003439">
    <property type="entry name" value="ABC_transporter-like_ATP-bd"/>
</dbReference>
<dbReference type="InterPro" id="IPR051782">
    <property type="entry name" value="ABC_Transporter_VariousFunc"/>
</dbReference>
<evidence type="ECO:0000313" key="6">
    <source>
        <dbReference type="Proteomes" id="UP001500340"/>
    </source>
</evidence>
<dbReference type="PROSITE" id="PS00211">
    <property type="entry name" value="ABC_TRANSPORTER_1"/>
    <property type="match status" value="1"/>
</dbReference>
<keyword evidence="2" id="KW-0547">Nucleotide-binding</keyword>
<dbReference type="InterPro" id="IPR003593">
    <property type="entry name" value="AAA+_ATPase"/>
</dbReference>
<organism evidence="5 6">
    <name type="scientific">Paenibacillus motobuensis</name>
    <dbReference type="NCBI Taxonomy" id="295324"/>
    <lineage>
        <taxon>Bacteria</taxon>
        <taxon>Bacillati</taxon>
        <taxon>Bacillota</taxon>
        <taxon>Bacilli</taxon>
        <taxon>Bacillales</taxon>
        <taxon>Paenibacillaceae</taxon>
        <taxon>Paenibacillus</taxon>
    </lineage>
</organism>
<reference evidence="5 6" key="1">
    <citation type="journal article" date="2019" name="Int. J. Syst. Evol. Microbiol.">
        <title>The Global Catalogue of Microorganisms (GCM) 10K type strain sequencing project: providing services to taxonomists for standard genome sequencing and annotation.</title>
        <authorList>
            <consortium name="The Broad Institute Genomics Platform"/>
            <consortium name="The Broad Institute Genome Sequencing Center for Infectious Disease"/>
            <person name="Wu L."/>
            <person name="Ma J."/>
        </authorList>
    </citation>
    <scope>NUCLEOTIDE SEQUENCE [LARGE SCALE GENOMIC DNA]</scope>
    <source>
        <strain evidence="5 6">JCM 12774</strain>
    </source>
</reference>
<dbReference type="Proteomes" id="UP001500340">
    <property type="component" value="Unassembled WGS sequence"/>
</dbReference>
<dbReference type="PANTHER" id="PTHR42939">
    <property type="entry name" value="ABC TRANSPORTER ATP-BINDING PROTEIN ALBC-RELATED"/>
    <property type="match status" value="1"/>
</dbReference>
<dbReference type="Gene3D" id="3.40.50.300">
    <property type="entry name" value="P-loop containing nucleotide triphosphate hydrolases"/>
    <property type="match status" value="1"/>
</dbReference>
<dbReference type="SUPFAM" id="SSF52540">
    <property type="entry name" value="P-loop containing nucleoside triphosphate hydrolases"/>
    <property type="match status" value="1"/>
</dbReference>
<dbReference type="InterPro" id="IPR027417">
    <property type="entry name" value="P-loop_NTPase"/>
</dbReference>
<proteinExistence type="predicted"/>
<accession>A0ABN0XW39</accession>
<dbReference type="PANTHER" id="PTHR42939:SF3">
    <property type="entry name" value="ABC TRANSPORTER ATP-BINDING COMPONENT"/>
    <property type="match status" value="1"/>
</dbReference>
<dbReference type="Pfam" id="PF00005">
    <property type="entry name" value="ABC_tran"/>
    <property type="match status" value="1"/>
</dbReference>
<keyword evidence="3 5" id="KW-0067">ATP-binding</keyword>
<name>A0ABN0XW39_9BACL</name>
<gene>
    <name evidence="5" type="ORF">GCM10008933_01110</name>
</gene>
<dbReference type="SMART" id="SM00382">
    <property type="entry name" value="AAA"/>
    <property type="match status" value="1"/>
</dbReference>
<evidence type="ECO:0000256" key="1">
    <source>
        <dbReference type="ARBA" id="ARBA00022448"/>
    </source>
</evidence>